<organism evidence="2 3">
    <name type="scientific">Microbulbifer yueqingensis</name>
    <dbReference type="NCBI Taxonomy" id="658219"/>
    <lineage>
        <taxon>Bacteria</taxon>
        <taxon>Pseudomonadati</taxon>
        <taxon>Pseudomonadota</taxon>
        <taxon>Gammaproteobacteria</taxon>
        <taxon>Cellvibrionales</taxon>
        <taxon>Microbulbiferaceae</taxon>
        <taxon>Microbulbifer</taxon>
    </lineage>
</organism>
<dbReference type="STRING" id="658219.SAMN05216212_1056"/>
<feature type="transmembrane region" description="Helical" evidence="1">
    <location>
        <begin position="26"/>
        <end position="46"/>
    </location>
</feature>
<dbReference type="AlphaFoldDB" id="A0A1G8XE08"/>
<dbReference type="Proteomes" id="UP000199305">
    <property type="component" value="Unassembled WGS sequence"/>
</dbReference>
<keyword evidence="1" id="KW-0472">Membrane</keyword>
<keyword evidence="3" id="KW-1185">Reference proteome</keyword>
<feature type="transmembrane region" description="Helical" evidence="1">
    <location>
        <begin position="95"/>
        <end position="112"/>
    </location>
</feature>
<protein>
    <submittedName>
        <fullName evidence="2">Uncharacterized membrane protein</fullName>
    </submittedName>
</protein>
<feature type="transmembrane region" description="Helical" evidence="1">
    <location>
        <begin position="58"/>
        <end position="75"/>
    </location>
</feature>
<evidence type="ECO:0000256" key="1">
    <source>
        <dbReference type="SAM" id="Phobius"/>
    </source>
</evidence>
<evidence type="ECO:0000313" key="2">
    <source>
        <dbReference type="EMBL" id="SDJ88627.1"/>
    </source>
</evidence>
<keyword evidence="1" id="KW-1133">Transmembrane helix</keyword>
<name>A0A1G8XE08_9GAMM</name>
<reference evidence="3" key="1">
    <citation type="submission" date="2016-10" db="EMBL/GenBank/DDBJ databases">
        <authorList>
            <person name="Varghese N."/>
            <person name="Submissions S."/>
        </authorList>
    </citation>
    <scope>NUCLEOTIDE SEQUENCE [LARGE SCALE GENOMIC DNA]</scope>
    <source>
        <strain evidence="3">CGMCC 1.10658</strain>
    </source>
</reference>
<evidence type="ECO:0000313" key="3">
    <source>
        <dbReference type="Proteomes" id="UP000199305"/>
    </source>
</evidence>
<gene>
    <name evidence="2" type="ORF">SAMN05216212_1056</name>
</gene>
<feature type="transmembrane region" description="Helical" evidence="1">
    <location>
        <begin position="119"/>
        <end position="139"/>
    </location>
</feature>
<sequence>MRLAAACKSLSMGAHSKAQIDRDTMTTPIIILILLTLPLLLAFCFSKARGGAVDTGKYAGWGLGIAFLFFSLGHFIKTAGMVEMLPAWVPMRLPIIYITGVLELAIGCALFFRRWRAPAAKVAIILLVVFFPANIYAALNGVGLGGHQWGPVYLLIRLPLQLVLILWAYCLCVKSQEEPGQKGLGKSPA</sequence>
<dbReference type="PANTHER" id="PTHR36974">
    <property type="entry name" value="MEMBRANE PROTEIN-RELATED"/>
    <property type="match status" value="1"/>
</dbReference>
<dbReference type="EMBL" id="FNFH01000002">
    <property type="protein sequence ID" value="SDJ88627.1"/>
    <property type="molecule type" value="Genomic_DNA"/>
</dbReference>
<feature type="transmembrane region" description="Helical" evidence="1">
    <location>
        <begin position="151"/>
        <end position="172"/>
    </location>
</feature>
<keyword evidence="1" id="KW-0812">Transmembrane</keyword>
<accession>A0A1G8XE08</accession>
<dbReference type="PANTHER" id="PTHR36974:SF1">
    <property type="entry name" value="DOXX FAMILY MEMBRANE PROTEIN"/>
    <property type="match status" value="1"/>
</dbReference>
<proteinExistence type="predicted"/>